<keyword evidence="5" id="KW-0813">Transport</keyword>
<sequence>MARRSRRTPMVEAPLMDHLEELRLRLFYMLGFWAAGAALAWTYRGPLLELLKHPIRFAKGEVNLVAIQLTDQLFVSLSVALWGGLIVALPFMLHQVWLFVMPGLTATERRWAVPFILGAGLSFGLGTVFCYQIILPYAVPFLVDFLDGAVIVNLNIAQYISQILTYLAVFGLIFELPILAFLLTKIGLVNARMLGSVRRFAFVIILIVSAIITPTSDPVNLMLMAGPLYLLYEVGIIVSRFAAPRPVAVEQEELEV</sequence>
<accession>A0A841I5U6</accession>
<dbReference type="GO" id="GO:0009977">
    <property type="term" value="F:proton motive force dependent protein transmembrane transporter activity"/>
    <property type="evidence" value="ECO:0007669"/>
    <property type="project" value="TreeGrafter"/>
</dbReference>
<feature type="transmembrane region" description="Helical" evidence="5">
    <location>
        <begin position="219"/>
        <end position="238"/>
    </location>
</feature>
<feature type="transmembrane region" description="Helical" evidence="5">
    <location>
        <begin position="79"/>
        <end position="100"/>
    </location>
</feature>
<keyword evidence="7" id="KW-1185">Reference proteome</keyword>
<dbReference type="InterPro" id="IPR002033">
    <property type="entry name" value="TatC"/>
</dbReference>
<reference evidence="6 7" key="1">
    <citation type="submission" date="2020-08" db="EMBL/GenBank/DDBJ databases">
        <title>Genomic Encyclopedia of Type Strains, Phase IV (KMG-IV): sequencing the most valuable type-strain genomes for metagenomic binning, comparative biology and taxonomic classification.</title>
        <authorList>
            <person name="Goeker M."/>
        </authorList>
    </citation>
    <scope>NUCLEOTIDE SEQUENCE [LARGE SCALE GENOMIC DNA]</scope>
    <source>
        <strain evidence="6 7">DSM 21458</strain>
    </source>
</reference>
<evidence type="ECO:0000256" key="1">
    <source>
        <dbReference type="ARBA" id="ARBA00004141"/>
    </source>
</evidence>
<dbReference type="GO" id="GO:0065002">
    <property type="term" value="P:intracellular protein transmembrane transport"/>
    <property type="evidence" value="ECO:0007669"/>
    <property type="project" value="TreeGrafter"/>
</dbReference>
<keyword evidence="4 5" id="KW-0472">Membrane</keyword>
<comment type="function">
    <text evidence="5">Part of the twin-arginine translocation (Tat) system that transports large folded proteins containing a characteristic twin-arginine motif in their signal peptide across membranes.</text>
</comment>
<dbReference type="PRINTS" id="PR01840">
    <property type="entry name" value="TATCFAMILY"/>
</dbReference>
<gene>
    <name evidence="5" type="primary">tatC</name>
    <name evidence="6" type="ORF">HNR42_003092</name>
</gene>
<dbReference type="GO" id="GO:0043953">
    <property type="term" value="P:protein transport by the Tat complex"/>
    <property type="evidence" value="ECO:0007669"/>
    <property type="project" value="UniProtKB-UniRule"/>
</dbReference>
<keyword evidence="5" id="KW-0811">Translocation</keyword>
<protein>
    <recommendedName>
        <fullName evidence="5">Sec-independent protein translocase protein TatC</fullName>
    </recommendedName>
</protein>
<dbReference type="Proteomes" id="UP000569951">
    <property type="component" value="Unassembled WGS sequence"/>
</dbReference>
<dbReference type="NCBIfam" id="TIGR00945">
    <property type="entry name" value="tatC"/>
    <property type="match status" value="1"/>
</dbReference>
<comment type="similarity">
    <text evidence="5">Belongs to the TatC family.</text>
</comment>
<comment type="caution">
    <text evidence="6">The sequence shown here is derived from an EMBL/GenBank/DDBJ whole genome shotgun (WGS) entry which is preliminary data.</text>
</comment>
<evidence type="ECO:0000313" key="6">
    <source>
        <dbReference type="EMBL" id="MBB6099639.1"/>
    </source>
</evidence>
<dbReference type="HAMAP" id="MF_00902">
    <property type="entry name" value="TatC"/>
    <property type="match status" value="1"/>
</dbReference>
<keyword evidence="5" id="KW-0653">Protein transport</keyword>
<feature type="transmembrane region" description="Helical" evidence="5">
    <location>
        <begin position="196"/>
        <end position="213"/>
    </location>
</feature>
<keyword evidence="2 5" id="KW-0812">Transmembrane</keyword>
<dbReference type="RefSeq" id="WP_221277146.1">
    <property type="nucleotide sequence ID" value="NZ_JACHHG010000013.1"/>
</dbReference>
<organism evidence="6 7">
    <name type="scientific">Deinobacterium chartae</name>
    <dbReference type="NCBI Taxonomy" id="521158"/>
    <lineage>
        <taxon>Bacteria</taxon>
        <taxon>Thermotogati</taxon>
        <taxon>Deinococcota</taxon>
        <taxon>Deinococci</taxon>
        <taxon>Deinococcales</taxon>
        <taxon>Deinococcaceae</taxon>
        <taxon>Deinobacterium</taxon>
    </lineage>
</organism>
<dbReference type="PANTHER" id="PTHR30371">
    <property type="entry name" value="SEC-INDEPENDENT PROTEIN TRANSLOCASE PROTEIN TATC"/>
    <property type="match status" value="1"/>
</dbReference>
<evidence type="ECO:0000256" key="4">
    <source>
        <dbReference type="ARBA" id="ARBA00023136"/>
    </source>
</evidence>
<comment type="subcellular location">
    <subcellularLocation>
        <location evidence="5">Cell membrane</location>
        <topology evidence="5">Multi-pass membrane protein</topology>
    </subcellularLocation>
    <subcellularLocation>
        <location evidence="1">Membrane</location>
        <topology evidence="1">Multi-pass membrane protein</topology>
    </subcellularLocation>
</comment>
<feature type="transmembrane region" description="Helical" evidence="5">
    <location>
        <begin position="159"/>
        <end position="184"/>
    </location>
</feature>
<dbReference type="EMBL" id="JACHHG010000013">
    <property type="protein sequence ID" value="MBB6099639.1"/>
    <property type="molecule type" value="Genomic_DNA"/>
</dbReference>
<dbReference type="Pfam" id="PF00902">
    <property type="entry name" value="TatC"/>
    <property type="match status" value="1"/>
</dbReference>
<proteinExistence type="inferred from homology"/>
<evidence type="ECO:0000256" key="2">
    <source>
        <dbReference type="ARBA" id="ARBA00022692"/>
    </source>
</evidence>
<dbReference type="AlphaFoldDB" id="A0A841I5U6"/>
<keyword evidence="5" id="KW-1003">Cell membrane</keyword>
<evidence type="ECO:0000256" key="3">
    <source>
        <dbReference type="ARBA" id="ARBA00022989"/>
    </source>
</evidence>
<dbReference type="GO" id="GO:0033281">
    <property type="term" value="C:TAT protein transport complex"/>
    <property type="evidence" value="ECO:0007669"/>
    <property type="project" value="UniProtKB-UniRule"/>
</dbReference>
<comment type="subunit">
    <text evidence="5">Forms a complex with TatA.</text>
</comment>
<dbReference type="PANTHER" id="PTHR30371:SF0">
    <property type="entry name" value="SEC-INDEPENDENT PROTEIN TRANSLOCASE PROTEIN TATC, CHLOROPLASTIC-RELATED"/>
    <property type="match status" value="1"/>
</dbReference>
<feature type="transmembrane region" description="Helical" evidence="5">
    <location>
        <begin position="26"/>
        <end position="43"/>
    </location>
</feature>
<name>A0A841I5U6_9DEIO</name>
<feature type="transmembrane region" description="Helical" evidence="5">
    <location>
        <begin position="112"/>
        <end position="139"/>
    </location>
</feature>
<evidence type="ECO:0000256" key="5">
    <source>
        <dbReference type="HAMAP-Rule" id="MF_00902"/>
    </source>
</evidence>
<evidence type="ECO:0000313" key="7">
    <source>
        <dbReference type="Proteomes" id="UP000569951"/>
    </source>
</evidence>
<keyword evidence="3 5" id="KW-1133">Transmembrane helix</keyword>